<protein>
    <submittedName>
        <fullName evidence="2">Uncharacterized protein</fullName>
    </submittedName>
</protein>
<dbReference type="EMBL" id="VDFQ02000005">
    <property type="protein sequence ID" value="KAA1420712.1"/>
    <property type="molecule type" value="Genomic_DNA"/>
</dbReference>
<feature type="compositionally biased region" description="Pro residues" evidence="1">
    <location>
        <begin position="317"/>
        <end position="327"/>
    </location>
</feature>
<sequence>MPARVWDAYRDQSLVRKPGDDIVVSHVRARVGGSHIESVARVQIDDSHRALAIPSPLEAGQRPPDPRAVFVGTAPMQAGPLGQDVLTATGLPPEELRTVFGQPLTDPVAVIDLVGGPVSVIERWWNADLPSLAVLVCAEDTASPVVAAARALVPSAARSVIPVLVIPDRVRDAVQAVVGPRGLTLPRPGSAVVAATAAERTARPIVTFTPGRTNPRAAALTVATAAREVGTIIQEALAAHGAAPGVDQDAEAESAADVALVAELGRERGRIAALEGDLRKARRRIRELEHERSAGSRAPSDGVRPPAEKAAAAPAVVPRPEPDPQPPIADREFATFAELLSAAGDELTHVVLADDLADRAGALDGYPKAARWRRRTWAALAILDQYAAAKADGRTRAANLRTYVADRPHELLSERHVATGETSYTQRDRELRGIRTFAVPVEVASEGRAFYGTHIRIQLGGGRPNPRMYFYDDTSGPTGKVYVGHLGDHLRSRRA</sequence>
<dbReference type="Proteomes" id="UP000307768">
    <property type="component" value="Unassembled WGS sequence"/>
</dbReference>
<dbReference type="OrthoDB" id="3246562at2"/>
<reference evidence="2 3" key="1">
    <citation type="submission" date="2019-09" db="EMBL/GenBank/DDBJ databases">
        <title>Mumia zhuanghuii sp. nov. isolated from the intestinal contents of plateau pika (Ochotona curzoniae) in the Qinghai-Tibet plateau of China.</title>
        <authorList>
            <person name="Tian Z."/>
        </authorList>
    </citation>
    <scope>NUCLEOTIDE SEQUENCE [LARGE SCALE GENOMIC DNA]</scope>
    <source>
        <strain evidence="3">350</strain>
    </source>
</reference>
<feature type="region of interest" description="Disordered" evidence="1">
    <location>
        <begin position="288"/>
        <end position="328"/>
    </location>
</feature>
<organism evidence="2 3">
    <name type="scientific">Mumia zhuanghuii</name>
    <dbReference type="NCBI Taxonomy" id="2585211"/>
    <lineage>
        <taxon>Bacteria</taxon>
        <taxon>Bacillati</taxon>
        <taxon>Actinomycetota</taxon>
        <taxon>Actinomycetes</taxon>
        <taxon>Propionibacteriales</taxon>
        <taxon>Nocardioidaceae</taxon>
        <taxon>Mumia</taxon>
    </lineage>
</organism>
<accession>A0A5Q6RRV0</accession>
<proteinExistence type="predicted"/>
<gene>
    <name evidence="2" type="ORF">FE697_017390</name>
</gene>
<feature type="compositionally biased region" description="Low complexity" evidence="1">
    <location>
        <begin position="304"/>
        <end position="316"/>
    </location>
</feature>
<evidence type="ECO:0000313" key="2">
    <source>
        <dbReference type="EMBL" id="KAA1420712.1"/>
    </source>
</evidence>
<dbReference type="AlphaFoldDB" id="A0A5Q6RRV0"/>
<dbReference type="RefSeq" id="WP_149770881.1">
    <property type="nucleotide sequence ID" value="NZ_VDFQ02000005.1"/>
</dbReference>
<name>A0A5Q6RRV0_9ACTN</name>
<comment type="caution">
    <text evidence="2">The sequence shown here is derived from an EMBL/GenBank/DDBJ whole genome shotgun (WGS) entry which is preliminary data.</text>
</comment>
<evidence type="ECO:0000313" key="3">
    <source>
        <dbReference type="Proteomes" id="UP000307768"/>
    </source>
</evidence>
<evidence type="ECO:0000256" key="1">
    <source>
        <dbReference type="SAM" id="MobiDB-lite"/>
    </source>
</evidence>